<dbReference type="EMBL" id="JACASE010000016">
    <property type="protein sequence ID" value="KAF6401427.1"/>
    <property type="molecule type" value="Genomic_DNA"/>
</dbReference>
<comment type="caution">
    <text evidence="1">The sequence shown here is derived from an EMBL/GenBank/DDBJ whole genome shotgun (WGS) entry which is preliminary data.</text>
</comment>
<dbReference type="Proteomes" id="UP000593571">
    <property type="component" value="Unassembled WGS sequence"/>
</dbReference>
<sequence length="149" mass="16803">MKAHRGSEILPSWHTDGRVSPLLAGHLSLPGLRELGGQRSCQAPRPLFPQVDATMPTHTAGRVTGQGSELQDKDPKLKELEVVLMASKNICPWLWVEAFARSSKAVCCTKLLEKMIQNESSQRLCSWDVRECKRHMEHCLPTMECMDFF</sequence>
<protein>
    <submittedName>
        <fullName evidence="1">Uncharacterized protein</fullName>
    </submittedName>
</protein>
<gene>
    <name evidence="1" type="ORF">HJG63_009533</name>
</gene>
<reference evidence="1 2" key="1">
    <citation type="journal article" date="2020" name="Nature">
        <title>Six reference-quality genomes reveal evolution of bat adaptations.</title>
        <authorList>
            <person name="Jebb D."/>
            <person name="Huang Z."/>
            <person name="Pippel M."/>
            <person name="Hughes G.M."/>
            <person name="Lavrichenko K."/>
            <person name="Devanna P."/>
            <person name="Winkler S."/>
            <person name="Jermiin L.S."/>
            <person name="Skirmuntt E.C."/>
            <person name="Katzourakis A."/>
            <person name="Burkitt-Gray L."/>
            <person name="Ray D.A."/>
            <person name="Sullivan K.A.M."/>
            <person name="Roscito J.G."/>
            <person name="Kirilenko B.M."/>
            <person name="Davalos L.M."/>
            <person name="Corthals A.P."/>
            <person name="Power M.L."/>
            <person name="Jones G."/>
            <person name="Ransome R.D."/>
            <person name="Dechmann D.K.N."/>
            <person name="Locatelli A.G."/>
            <person name="Puechmaille S.J."/>
            <person name="Fedrigo O."/>
            <person name="Jarvis E.D."/>
            <person name="Hiller M."/>
            <person name="Vernes S.C."/>
            <person name="Myers E.W."/>
            <person name="Teeling E.C."/>
        </authorList>
    </citation>
    <scope>NUCLEOTIDE SEQUENCE [LARGE SCALE GENOMIC DNA]</scope>
    <source>
        <strain evidence="1">MRouAeg1</strain>
        <tissue evidence="1">Muscle</tissue>
    </source>
</reference>
<dbReference type="AlphaFoldDB" id="A0A7J8BRH4"/>
<evidence type="ECO:0000313" key="1">
    <source>
        <dbReference type="EMBL" id="KAF6401427.1"/>
    </source>
</evidence>
<organism evidence="1 2">
    <name type="scientific">Rousettus aegyptiacus</name>
    <name type="common">Egyptian fruit bat</name>
    <name type="synonym">Pteropus aegyptiacus</name>
    <dbReference type="NCBI Taxonomy" id="9407"/>
    <lineage>
        <taxon>Eukaryota</taxon>
        <taxon>Metazoa</taxon>
        <taxon>Chordata</taxon>
        <taxon>Craniata</taxon>
        <taxon>Vertebrata</taxon>
        <taxon>Euteleostomi</taxon>
        <taxon>Mammalia</taxon>
        <taxon>Eutheria</taxon>
        <taxon>Laurasiatheria</taxon>
        <taxon>Chiroptera</taxon>
        <taxon>Yinpterochiroptera</taxon>
        <taxon>Pteropodoidea</taxon>
        <taxon>Pteropodidae</taxon>
        <taxon>Rousettinae</taxon>
        <taxon>Rousettus</taxon>
    </lineage>
</organism>
<evidence type="ECO:0000313" key="2">
    <source>
        <dbReference type="Proteomes" id="UP000593571"/>
    </source>
</evidence>
<name>A0A7J8BRH4_ROUAE</name>
<accession>A0A7J8BRH4</accession>
<proteinExistence type="predicted"/>
<keyword evidence="2" id="KW-1185">Reference proteome</keyword>